<evidence type="ECO:0000313" key="3">
    <source>
        <dbReference type="EnsemblMetazoa" id="XP_037867076.1"/>
    </source>
</evidence>
<accession>A0A8R2QXM5</accession>
<proteinExistence type="predicted"/>
<reference evidence="3" key="2">
    <citation type="submission" date="2022-06" db="UniProtKB">
        <authorList>
            <consortium name="EnsemblMetazoa"/>
        </authorList>
    </citation>
    <scope>IDENTIFICATION</scope>
    <source>
        <strain evidence="3">p50T (Dazao)</strain>
    </source>
</reference>
<dbReference type="AlphaFoldDB" id="A0A8R2QXM5"/>
<dbReference type="EnsemblMetazoa" id="XM_038011148.1">
    <property type="protein sequence ID" value="XP_037867076.1"/>
    <property type="gene ID" value="LOC119628544"/>
</dbReference>
<evidence type="ECO:0000256" key="2">
    <source>
        <dbReference type="SAM" id="SignalP"/>
    </source>
</evidence>
<keyword evidence="2" id="KW-0732">Signal</keyword>
<evidence type="ECO:0000313" key="4">
    <source>
        <dbReference type="Proteomes" id="UP000005204"/>
    </source>
</evidence>
<feature type="chain" id="PRO_5035799261" evidence="2">
    <location>
        <begin position="18"/>
        <end position="139"/>
    </location>
</feature>
<evidence type="ECO:0000256" key="1">
    <source>
        <dbReference type="SAM" id="Phobius"/>
    </source>
</evidence>
<keyword evidence="1" id="KW-0812">Transmembrane</keyword>
<organism evidence="3 4">
    <name type="scientific">Bombyx mori</name>
    <name type="common">Silk moth</name>
    <dbReference type="NCBI Taxonomy" id="7091"/>
    <lineage>
        <taxon>Eukaryota</taxon>
        <taxon>Metazoa</taxon>
        <taxon>Ecdysozoa</taxon>
        <taxon>Arthropoda</taxon>
        <taxon>Hexapoda</taxon>
        <taxon>Insecta</taxon>
        <taxon>Pterygota</taxon>
        <taxon>Neoptera</taxon>
        <taxon>Endopterygota</taxon>
        <taxon>Lepidoptera</taxon>
        <taxon>Glossata</taxon>
        <taxon>Ditrysia</taxon>
        <taxon>Bombycoidea</taxon>
        <taxon>Bombycidae</taxon>
        <taxon>Bombycinae</taxon>
        <taxon>Bombyx</taxon>
    </lineage>
</organism>
<feature type="transmembrane region" description="Helical" evidence="1">
    <location>
        <begin position="36"/>
        <end position="53"/>
    </location>
</feature>
<dbReference type="Proteomes" id="UP000005204">
    <property type="component" value="Unassembled WGS sequence"/>
</dbReference>
<protein>
    <submittedName>
        <fullName evidence="3">Uncharacterized protein</fullName>
    </submittedName>
</protein>
<keyword evidence="1" id="KW-0472">Membrane</keyword>
<feature type="signal peptide" evidence="2">
    <location>
        <begin position="1"/>
        <end position="17"/>
    </location>
</feature>
<reference evidence="4" key="1">
    <citation type="journal article" date="2008" name="Insect Biochem. Mol. Biol.">
        <title>The genome of a lepidopteran model insect, the silkworm Bombyx mori.</title>
        <authorList>
            <consortium name="International Silkworm Genome Consortium"/>
        </authorList>
    </citation>
    <scope>NUCLEOTIDE SEQUENCE [LARGE SCALE GENOMIC DNA]</scope>
    <source>
        <strain evidence="4">p50T</strain>
    </source>
</reference>
<keyword evidence="1" id="KW-1133">Transmembrane helix</keyword>
<keyword evidence="4" id="KW-1185">Reference proteome</keyword>
<name>A0A8R2QXM5_BOMMO</name>
<sequence length="139" mass="16034">MWKRIAVLLMLAVCCYCLENNEMAKEESRAKKKRSPIRLIALILLFIFSKVAIFKVASFFMFMAFFQKIFYMVGLVLSYFMRNQPLPIPPMPQPAYGVPQDYNTVGYNYGPPEQEPFPENGLPSIAEFRKSLSNWSGKS</sequence>